<dbReference type="InterPro" id="IPR008927">
    <property type="entry name" value="6-PGluconate_DH-like_C_sf"/>
</dbReference>
<accession>A0A9P6QVL8</accession>
<dbReference type="PANTHER" id="PTHR43765:SF2">
    <property type="entry name" value="2-DEHYDROPANTOATE 2-REDUCTASE"/>
    <property type="match status" value="1"/>
</dbReference>
<dbReference type="Gene3D" id="3.40.50.720">
    <property type="entry name" value="NAD(P)-binding Rossmann-like Domain"/>
    <property type="match status" value="1"/>
</dbReference>
<evidence type="ECO:0000256" key="1">
    <source>
        <dbReference type="ARBA" id="ARBA00007870"/>
    </source>
</evidence>
<evidence type="ECO:0000259" key="5">
    <source>
        <dbReference type="Pfam" id="PF02558"/>
    </source>
</evidence>
<protein>
    <submittedName>
        <fullName evidence="7">2-dehydropantoate 2-reductase (Ketopantoate reductase) (KPA reductase) (KPR)</fullName>
    </submittedName>
</protein>
<keyword evidence="3" id="KW-0560">Oxidoreductase</keyword>
<dbReference type="Proteomes" id="UP000823405">
    <property type="component" value="Unassembled WGS sequence"/>
</dbReference>
<evidence type="ECO:0000256" key="4">
    <source>
        <dbReference type="SAM" id="MobiDB-lite"/>
    </source>
</evidence>
<dbReference type="InterPro" id="IPR036291">
    <property type="entry name" value="NAD(P)-bd_dom_sf"/>
</dbReference>
<dbReference type="InterPro" id="IPR050838">
    <property type="entry name" value="Ketopantoate_reductase"/>
</dbReference>
<feature type="compositionally biased region" description="Low complexity" evidence="4">
    <location>
        <begin position="224"/>
        <end position="246"/>
    </location>
</feature>
<dbReference type="InterPro" id="IPR013332">
    <property type="entry name" value="KPR_N"/>
</dbReference>
<evidence type="ECO:0000256" key="2">
    <source>
        <dbReference type="ARBA" id="ARBA00022857"/>
    </source>
</evidence>
<dbReference type="AlphaFoldDB" id="A0A9P6QVL8"/>
<dbReference type="SUPFAM" id="SSF48179">
    <property type="entry name" value="6-phosphogluconate dehydrogenase C-terminal domain-like"/>
    <property type="match status" value="1"/>
</dbReference>
<keyword evidence="8" id="KW-1185">Reference proteome</keyword>
<feature type="compositionally biased region" description="Acidic residues" evidence="4">
    <location>
        <begin position="247"/>
        <end position="263"/>
    </location>
</feature>
<dbReference type="Pfam" id="PF02558">
    <property type="entry name" value="ApbA"/>
    <property type="match status" value="2"/>
</dbReference>
<feature type="domain" description="Ketopantoate reductase N-terminal" evidence="5">
    <location>
        <begin position="119"/>
        <end position="219"/>
    </location>
</feature>
<evidence type="ECO:0000259" key="6">
    <source>
        <dbReference type="Pfam" id="PF08546"/>
    </source>
</evidence>
<dbReference type="SUPFAM" id="SSF51735">
    <property type="entry name" value="NAD(P)-binding Rossmann-fold domains"/>
    <property type="match status" value="1"/>
</dbReference>
<dbReference type="PANTHER" id="PTHR43765">
    <property type="entry name" value="2-DEHYDROPANTOATE 2-REDUCTASE-RELATED"/>
    <property type="match status" value="1"/>
</dbReference>
<dbReference type="InterPro" id="IPR013328">
    <property type="entry name" value="6PGD_dom2"/>
</dbReference>
<name>A0A9P6QVL8_9FUNG</name>
<dbReference type="EMBL" id="JAAAIN010001411">
    <property type="protein sequence ID" value="KAG0303335.1"/>
    <property type="molecule type" value="Genomic_DNA"/>
</dbReference>
<evidence type="ECO:0000313" key="8">
    <source>
        <dbReference type="Proteomes" id="UP000823405"/>
    </source>
</evidence>
<sequence>MQNLPRSLAIPKPRFHILGPGGIGSLFAYHFHRHKIPFTFFQRHAPPVPPLAKHGSSTADQDAATHEQTTTKIQHQKPTFPPSTLKYMNLTALETVSVEPQIIDGLDWEPLYPSIDKELFRNDPIYNEMSRAPIHHLLVTTKTYQTVEAISKIRHRLRPWTTIVLMQNGMGVREEICESMGWKDETERPNFVQGIISHGAQKTGDTVVHTGKGHVWLAPVVDPSSSSSTKASKAAKAAAGTTSGDDSNSDDDNDDNDDSNDSSENDRSTPHWSQSTLPNINKLLKVPAKGSNSLFPNLIAPIMMKLSIPYPASSPTPFAARFDPSTPFSKFYTAPKTRQQLRDLRTKSLFETLAAFEELSEDMDLHVLLPDHLLALQLSKIVVNSCVNPVATLLEATNGTLLDKVDANLAVKNLIKESQYILSQSQEYQALDDQLKKEFLTIEALTETTETILRATRQNRCSTLQDFLKGSSQCEIDYMNGYLVRMAERSGVDAPLNRMVTEKIKEKFAAPRNLPTKNI</sequence>
<feature type="region of interest" description="Disordered" evidence="4">
    <location>
        <begin position="49"/>
        <end position="78"/>
    </location>
</feature>
<evidence type="ECO:0000256" key="3">
    <source>
        <dbReference type="ARBA" id="ARBA00023002"/>
    </source>
</evidence>
<dbReference type="OrthoDB" id="73846at2759"/>
<reference evidence="7" key="1">
    <citation type="journal article" date="2020" name="Fungal Divers.">
        <title>Resolving the Mortierellaceae phylogeny through synthesis of multi-gene phylogenetics and phylogenomics.</title>
        <authorList>
            <person name="Vandepol N."/>
            <person name="Liber J."/>
            <person name="Desiro A."/>
            <person name="Na H."/>
            <person name="Kennedy M."/>
            <person name="Barry K."/>
            <person name="Grigoriev I.V."/>
            <person name="Miller A.N."/>
            <person name="O'Donnell K."/>
            <person name="Stajich J.E."/>
            <person name="Bonito G."/>
        </authorList>
    </citation>
    <scope>NUCLEOTIDE SEQUENCE</scope>
    <source>
        <strain evidence="7">NVP60</strain>
    </source>
</reference>
<comment type="similarity">
    <text evidence="1">Belongs to the ketopantoate reductase family.</text>
</comment>
<keyword evidence="2" id="KW-0521">NADP</keyword>
<dbReference type="InterPro" id="IPR013752">
    <property type="entry name" value="KPA_reductase"/>
</dbReference>
<organism evidence="7 8">
    <name type="scientific">Linnemannia gamsii</name>
    <dbReference type="NCBI Taxonomy" id="64522"/>
    <lineage>
        <taxon>Eukaryota</taxon>
        <taxon>Fungi</taxon>
        <taxon>Fungi incertae sedis</taxon>
        <taxon>Mucoromycota</taxon>
        <taxon>Mortierellomycotina</taxon>
        <taxon>Mortierellomycetes</taxon>
        <taxon>Mortierellales</taxon>
        <taxon>Mortierellaceae</taxon>
        <taxon>Linnemannia</taxon>
    </lineage>
</organism>
<proteinExistence type="inferred from homology"/>
<dbReference type="GO" id="GO:0008677">
    <property type="term" value="F:2-dehydropantoate 2-reductase activity"/>
    <property type="evidence" value="ECO:0007669"/>
    <property type="project" value="TreeGrafter"/>
</dbReference>
<dbReference type="GO" id="GO:0005739">
    <property type="term" value="C:mitochondrion"/>
    <property type="evidence" value="ECO:0007669"/>
    <property type="project" value="TreeGrafter"/>
</dbReference>
<dbReference type="GO" id="GO:0050661">
    <property type="term" value="F:NADP binding"/>
    <property type="evidence" value="ECO:0007669"/>
    <property type="project" value="TreeGrafter"/>
</dbReference>
<evidence type="ECO:0000313" key="7">
    <source>
        <dbReference type="EMBL" id="KAG0303335.1"/>
    </source>
</evidence>
<comment type="caution">
    <text evidence="7">The sequence shown here is derived from an EMBL/GenBank/DDBJ whole genome shotgun (WGS) entry which is preliminary data.</text>
</comment>
<feature type="compositionally biased region" description="Polar residues" evidence="4">
    <location>
        <begin position="55"/>
        <end position="77"/>
    </location>
</feature>
<feature type="domain" description="Ketopantoate reductase C-terminal" evidence="6">
    <location>
        <begin position="375"/>
        <end position="507"/>
    </location>
</feature>
<dbReference type="Gene3D" id="1.10.1040.10">
    <property type="entry name" value="N-(1-d-carboxylethyl)-l-norvaline Dehydrogenase, domain 2"/>
    <property type="match status" value="1"/>
</dbReference>
<gene>
    <name evidence="7" type="primary">PAN5</name>
    <name evidence="7" type="ORF">BGZ97_001948</name>
</gene>
<dbReference type="Pfam" id="PF08546">
    <property type="entry name" value="ApbA_C"/>
    <property type="match status" value="1"/>
</dbReference>
<feature type="domain" description="Ketopantoate reductase N-terminal" evidence="5">
    <location>
        <begin position="15"/>
        <end position="76"/>
    </location>
</feature>
<feature type="region of interest" description="Disordered" evidence="4">
    <location>
        <begin position="219"/>
        <end position="276"/>
    </location>
</feature>